<dbReference type="Pfam" id="PF00512">
    <property type="entry name" value="HisKA"/>
    <property type="match status" value="1"/>
</dbReference>
<keyword evidence="3 5" id="KW-0597">Phosphoprotein</keyword>
<keyword evidence="4" id="KW-0902">Two-component regulatory system</keyword>
<reference evidence="9" key="1">
    <citation type="journal article" date="2019" name="Int. J. Syst. Evol. Microbiol.">
        <title>The Global Catalogue of Microorganisms (GCM) 10K type strain sequencing project: providing services to taxonomists for standard genome sequencing and annotation.</title>
        <authorList>
            <consortium name="The Broad Institute Genomics Platform"/>
            <consortium name="The Broad Institute Genome Sequencing Center for Infectious Disease"/>
            <person name="Wu L."/>
            <person name="Ma J."/>
        </authorList>
    </citation>
    <scope>NUCLEOTIDE SEQUENCE [LARGE SCALE GENOMIC DNA]</scope>
    <source>
        <strain evidence="9">JCM 17555</strain>
    </source>
</reference>
<dbReference type="Gene3D" id="3.40.50.2300">
    <property type="match status" value="3"/>
</dbReference>
<dbReference type="Pfam" id="PF00072">
    <property type="entry name" value="Response_reg"/>
    <property type="match status" value="3"/>
</dbReference>
<dbReference type="SMART" id="SM00387">
    <property type="entry name" value="HATPase_c"/>
    <property type="match status" value="1"/>
</dbReference>
<feature type="domain" description="Response regulatory" evidence="7">
    <location>
        <begin position="406"/>
        <end position="525"/>
    </location>
</feature>
<accession>A0ABP7PFK0</accession>
<feature type="modified residue" description="4-aspartylphosphate" evidence="5">
    <location>
        <position position="586"/>
    </location>
</feature>
<dbReference type="PANTHER" id="PTHR45339">
    <property type="entry name" value="HYBRID SIGNAL TRANSDUCTION HISTIDINE KINASE J"/>
    <property type="match status" value="1"/>
</dbReference>
<dbReference type="InterPro" id="IPR011006">
    <property type="entry name" value="CheY-like_superfamily"/>
</dbReference>
<organism evidence="8 9">
    <name type="scientific">Allohahella marinimesophila</name>
    <dbReference type="NCBI Taxonomy" id="1054972"/>
    <lineage>
        <taxon>Bacteria</taxon>
        <taxon>Pseudomonadati</taxon>
        <taxon>Pseudomonadota</taxon>
        <taxon>Gammaproteobacteria</taxon>
        <taxon>Oceanospirillales</taxon>
        <taxon>Hahellaceae</taxon>
        <taxon>Allohahella</taxon>
    </lineage>
</organism>
<dbReference type="CDD" id="cd00082">
    <property type="entry name" value="HisKA"/>
    <property type="match status" value="1"/>
</dbReference>
<feature type="modified residue" description="4-aspartylphosphate" evidence="5">
    <location>
        <position position="460"/>
    </location>
</feature>
<dbReference type="InterPro" id="IPR005467">
    <property type="entry name" value="His_kinase_dom"/>
</dbReference>
<dbReference type="EMBL" id="BAABBO010000010">
    <property type="protein sequence ID" value="GAA3964718.1"/>
    <property type="molecule type" value="Genomic_DNA"/>
</dbReference>
<gene>
    <name evidence="8" type="ORF">GCM10022278_23150</name>
</gene>
<evidence type="ECO:0000313" key="8">
    <source>
        <dbReference type="EMBL" id="GAA3964718.1"/>
    </source>
</evidence>
<evidence type="ECO:0000259" key="6">
    <source>
        <dbReference type="PROSITE" id="PS50109"/>
    </source>
</evidence>
<feature type="domain" description="Histidine kinase" evidence="6">
    <location>
        <begin position="156"/>
        <end position="377"/>
    </location>
</feature>
<dbReference type="Gene3D" id="1.10.287.130">
    <property type="match status" value="1"/>
</dbReference>
<dbReference type="SMART" id="SM00448">
    <property type="entry name" value="REC"/>
    <property type="match status" value="3"/>
</dbReference>
<dbReference type="Gene3D" id="3.30.565.10">
    <property type="entry name" value="Histidine kinase-like ATPase, C-terminal domain"/>
    <property type="match status" value="1"/>
</dbReference>
<feature type="modified residue" description="4-aspartylphosphate" evidence="5">
    <location>
        <position position="62"/>
    </location>
</feature>
<dbReference type="Proteomes" id="UP001501337">
    <property type="component" value="Unassembled WGS sequence"/>
</dbReference>
<dbReference type="PANTHER" id="PTHR45339:SF1">
    <property type="entry name" value="HYBRID SIGNAL TRANSDUCTION HISTIDINE KINASE J"/>
    <property type="match status" value="1"/>
</dbReference>
<dbReference type="SUPFAM" id="SSF47384">
    <property type="entry name" value="Homodimeric domain of signal transducing histidine kinase"/>
    <property type="match status" value="1"/>
</dbReference>
<dbReference type="PROSITE" id="PS50109">
    <property type="entry name" value="HIS_KIN"/>
    <property type="match status" value="1"/>
</dbReference>
<evidence type="ECO:0000256" key="4">
    <source>
        <dbReference type="ARBA" id="ARBA00023012"/>
    </source>
</evidence>
<dbReference type="InterPro" id="IPR004358">
    <property type="entry name" value="Sig_transdc_His_kin-like_C"/>
</dbReference>
<evidence type="ECO:0000256" key="2">
    <source>
        <dbReference type="ARBA" id="ARBA00012438"/>
    </source>
</evidence>
<dbReference type="Pfam" id="PF02518">
    <property type="entry name" value="HATPase_c"/>
    <property type="match status" value="1"/>
</dbReference>
<dbReference type="SUPFAM" id="SSF55874">
    <property type="entry name" value="ATPase domain of HSP90 chaperone/DNA topoisomerase II/histidine kinase"/>
    <property type="match status" value="1"/>
</dbReference>
<keyword evidence="9" id="KW-1185">Reference proteome</keyword>
<evidence type="ECO:0000256" key="1">
    <source>
        <dbReference type="ARBA" id="ARBA00000085"/>
    </source>
</evidence>
<dbReference type="SMART" id="SM00388">
    <property type="entry name" value="HisKA"/>
    <property type="match status" value="1"/>
</dbReference>
<evidence type="ECO:0000256" key="3">
    <source>
        <dbReference type="ARBA" id="ARBA00022553"/>
    </source>
</evidence>
<dbReference type="InterPro" id="IPR001789">
    <property type="entry name" value="Sig_transdc_resp-reg_receiver"/>
</dbReference>
<comment type="caution">
    <text evidence="8">The sequence shown here is derived from an EMBL/GenBank/DDBJ whole genome shotgun (WGS) entry which is preliminary data.</text>
</comment>
<dbReference type="InterPro" id="IPR003661">
    <property type="entry name" value="HisK_dim/P_dom"/>
</dbReference>
<feature type="domain" description="Response regulatory" evidence="7">
    <location>
        <begin position="537"/>
        <end position="647"/>
    </location>
</feature>
<evidence type="ECO:0000313" key="9">
    <source>
        <dbReference type="Proteomes" id="UP001501337"/>
    </source>
</evidence>
<evidence type="ECO:0000256" key="5">
    <source>
        <dbReference type="PROSITE-ProRule" id="PRU00169"/>
    </source>
</evidence>
<evidence type="ECO:0000259" key="7">
    <source>
        <dbReference type="PROSITE" id="PS50110"/>
    </source>
</evidence>
<sequence>MSKEAALRVSVLLVEDDEDDYLLTNDLLGDIPNVEFDLDWVSTPDDARRELRLNRHDICLLDYRLGPEEGTELLKQAPFLGFTAPIIMLTGQDDSEKDALAMRLGAVDYLLKSHLDAHQLSRAVRYALARREAEVERLKRLRAQSENDSKSQFLAHISHEIRTPLTAILGFTELMINKQPDKDVLQGLQVIQRNGQHLRSLLNDVLDFSKIEAGQLELEVAEVRLGDVLADVWSIFSVAAEDKGIELLFKTGEMLPEAIMTDAVRLRQILINLIGNAVKFTDKGSVTLTVSCPTSSSETLNQLSFEVRDTGPGVPPEAQHLLFKPFAQAGTSLTRMEGTGLGLAISQQLAERLDGSIRYRAPEGGGACFTLDIGVGELAGAARAPLTLDARRGIDIKPVQKPLEGTVLVVDDVEDIRHLIGQWVGQTGAKVEFAADGEAAVEKVTSMKAQHRSFSVILMDIQMPLMDGHEATRQIRALGFGGPIIALTAATLQGDREKCLESGCNSFLSKPLNPGVLTSALRRAMPVMPPAANQIANVLLVEDDEDSANAMAFLLRHLGCTVAIARSGAETFEQLQQASPELILLDLNLPDTHGFDLAGQIREAGFTECRICILSGEAVSADAARAAGADDCFLKPVDLATLKSMTG</sequence>
<dbReference type="CDD" id="cd00156">
    <property type="entry name" value="REC"/>
    <property type="match status" value="1"/>
</dbReference>
<dbReference type="SUPFAM" id="SSF52172">
    <property type="entry name" value="CheY-like"/>
    <property type="match status" value="3"/>
</dbReference>
<dbReference type="InterPro" id="IPR036890">
    <property type="entry name" value="HATPase_C_sf"/>
</dbReference>
<dbReference type="PRINTS" id="PR00344">
    <property type="entry name" value="BCTRLSENSOR"/>
</dbReference>
<dbReference type="InterPro" id="IPR036097">
    <property type="entry name" value="HisK_dim/P_sf"/>
</dbReference>
<comment type="catalytic activity">
    <reaction evidence="1">
        <text>ATP + protein L-histidine = ADP + protein N-phospho-L-histidine.</text>
        <dbReference type="EC" id="2.7.13.3"/>
    </reaction>
</comment>
<dbReference type="PROSITE" id="PS50110">
    <property type="entry name" value="RESPONSE_REGULATORY"/>
    <property type="match status" value="3"/>
</dbReference>
<dbReference type="CDD" id="cd16922">
    <property type="entry name" value="HATPase_EvgS-ArcB-TorS-like"/>
    <property type="match status" value="1"/>
</dbReference>
<protein>
    <recommendedName>
        <fullName evidence="2">histidine kinase</fullName>
        <ecNumber evidence="2">2.7.13.3</ecNumber>
    </recommendedName>
</protein>
<dbReference type="InterPro" id="IPR003594">
    <property type="entry name" value="HATPase_dom"/>
</dbReference>
<feature type="domain" description="Response regulatory" evidence="7">
    <location>
        <begin position="10"/>
        <end position="127"/>
    </location>
</feature>
<dbReference type="RefSeq" id="WP_344806491.1">
    <property type="nucleotide sequence ID" value="NZ_BAABBO010000010.1"/>
</dbReference>
<proteinExistence type="predicted"/>
<dbReference type="CDD" id="cd17546">
    <property type="entry name" value="REC_hyHK_CKI1_RcsC-like"/>
    <property type="match status" value="1"/>
</dbReference>
<dbReference type="EC" id="2.7.13.3" evidence="2"/>
<name>A0ABP7PFK0_9GAMM</name>